<dbReference type="Gene3D" id="1.10.357.90">
    <property type="match status" value="1"/>
</dbReference>
<evidence type="ECO:0000256" key="8">
    <source>
        <dbReference type="ARBA" id="ARBA00022842"/>
    </source>
</evidence>
<feature type="region of interest" description="Disordered" evidence="14">
    <location>
        <begin position="1"/>
        <end position="30"/>
    </location>
</feature>
<dbReference type="PROSITE" id="PS50878">
    <property type="entry name" value="RT_POL"/>
    <property type="match status" value="1"/>
</dbReference>
<dbReference type="Pfam" id="PF12009">
    <property type="entry name" value="Telomerase_RBD"/>
    <property type="match status" value="1"/>
</dbReference>
<dbReference type="STRING" id="759272.G0SBI5"/>
<dbReference type="FunFam" id="1.10.132.70:FF:000004">
    <property type="entry name" value="Telomerase reverse transcriptase"/>
    <property type="match status" value="1"/>
</dbReference>
<dbReference type="eggNOG" id="KOG1005">
    <property type="taxonomic scope" value="Eukaryota"/>
</dbReference>
<keyword evidence="9 13" id="KW-0779">Telomere</keyword>
<evidence type="ECO:0000313" key="16">
    <source>
        <dbReference type="EMBL" id="EGS18761.1"/>
    </source>
</evidence>
<keyword evidence="10 13" id="KW-0695">RNA-directed DNA polymerase</keyword>
<comment type="similarity">
    <text evidence="1 13">Belongs to the reverse transcriptase family. Telomerase subfamily.</text>
</comment>
<dbReference type="InterPro" id="IPR000477">
    <property type="entry name" value="RT_dom"/>
</dbReference>
<keyword evidence="8 13" id="KW-0460">Magnesium</keyword>
<feature type="compositionally biased region" description="Polar residues" evidence="14">
    <location>
        <begin position="15"/>
        <end position="25"/>
    </location>
</feature>
<evidence type="ECO:0000256" key="3">
    <source>
        <dbReference type="ARBA" id="ARBA00016182"/>
    </source>
</evidence>
<dbReference type="Proteomes" id="UP000008066">
    <property type="component" value="Unassembled WGS sequence"/>
</dbReference>
<dbReference type="InterPro" id="IPR021891">
    <property type="entry name" value="Telomerase_RBD"/>
</dbReference>
<evidence type="ECO:0000256" key="9">
    <source>
        <dbReference type="ARBA" id="ARBA00022895"/>
    </source>
</evidence>
<dbReference type="OrthoDB" id="289721at2759"/>
<keyword evidence="11 13" id="KW-0539">Nucleus</keyword>
<comment type="subcellular location">
    <subcellularLocation>
        <location evidence="13">Nucleus</location>
    </subcellularLocation>
    <subcellularLocation>
        <location evidence="13">Chromosome</location>
        <location evidence="13">Telomere</location>
    </subcellularLocation>
</comment>
<comment type="function">
    <text evidence="13">Telomerase is a ribonucleoprotein enzyme essential for the replication of chromosome termini in most eukaryotes. It elongates telomeres. It is a reverse transcriptase that adds simple sequence repeats to chromosome ends by copying a template sequence within the RNA component of the enzyme.</text>
</comment>
<evidence type="ECO:0000259" key="15">
    <source>
        <dbReference type="PROSITE" id="PS50878"/>
    </source>
</evidence>
<protein>
    <recommendedName>
        <fullName evidence="3 13">Telomerase reverse transcriptase</fullName>
        <ecNumber evidence="2 13">2.7.7.49</ecNumber>
    </recommendedName>
    <alternativeName>
        <fullName evidence="13">Telomerase catalytic subunit</fullName>
    </alternativeName>
</protein>
<evidence type="ECO:0000256" key="5">
    <source>
        <dbReference type="ARBA" id="ARBA00022679"/>
    </source>
</evidence>
<evidence type="ECO:0000256" key="12">
    <source>
        <dbReference type="ARBA" id="ARBA00048173"/>
    </source>
</evidence>
<evidence type="ECO:0000256" key="2">
    <source>
        <dbReference type="ARBA" id="ARBA00012493"/>
    </source>
</evidence>
<dbReference type="CDD" id="cd01648">
    <property type="entry name" value="TERT"/>
    <property type="match status" value="1"/>
</dbReference>
<proteinExistence type="inferred from homology"/>
<dbReference type="GO" id="GO:0007004">
    <property type="term" value="P:telomere maintenance via telomerase"/>
    <property type="evidence" value="ECO:0007669"/>
    <property type="project" value="TreeGrafter"/>
</dbReference>
<keyword evidence="7 13" id="KW-0479">Metal-binding</keyword>
<evidence type="ECO:0000256" key="6">
    <source>
        <dbReference type="ARBA" id="ARBA00022695"/>
    </source>
</evidence>
<comment type="catalytic activity">
    <reaction evidence="12 13">
        <text>DNA(n) + a 2'-deoxyribonucleoside 5'-triphosphate = DNA(n+1) + diphosphate</text>
        <dbReference type="Rhea" id="RHEA:22508"/>
        <dbReference type="Rhea" id="RHEA-COMP:17339"/>
        <dbReference type="Rhea" id="RHEA-COMP:17340"/>
        <dbReference type="ChEBI" id="CHEBI:33019"/>
        <dbReference type="ChEBI" id="CHEBI:61560"/>
        <dbReference type="ChEBI" id="CHEBI:173112"/>
        <dbReference type="EC" id="2.7.7.49"/>
    </reaction>
</comment>
<accession>G0SBI5</accession>
<keyword evidence="4 13" id="KW-0158">Chromosome</keyword>
<dbReference type="PANTHER" id="PTHR12066:SF0">
    <property type="entry name" value="TELOMERASE REVERSE TRANSCRIPTASE"/>
    <property type="match status" value="1"/>
</dbReference>
<evidence type="ECO:0000256" key="4">
    <source>
        <dbReference type="ARBA" id="ARBA00022454"/>
    </source>
</evidence>
<keyword evidence="5 13" id="KW-0808">Transferase</keyword>
<keyword evidence="6 13" id="KW-0548">Nucleotidyltransferase</keyword>
<dbReference type="Gene3D" id="1.10.132.70">
    <property type="match status" value="1"/>
</dbReference>
<reference evidence="16 17" key="1">
    <citation type="journal article" date="2011" name="Cell">
        <title>Insight into structure and assembly of the nuclear pore complex by utilizing the genome of a eukaryotic thermophile.</title>
        <authorList>
            <person name="Amlacher S."/>
            <person name="Sarges P."/>
            <person name="Flemming D."/>
            <person name="van Noort V."/>
            <person name="Kunze R."/>
            <person name="Devos D.P."/>
            <person name="Arumugam M."/>
            <person name="Bork P."/>
            <person name="Hurt E."/>
        </authorList>
    </citation>
    <scope>NUCLEOTIDE SEQUENCE [LARGE SCALE GENOMIC DNA]</scope>
    <source>
        <strain evidence="17">DSM 1495 / CBS 144.50 / IMI 039719</strain>
    </source>
</reference>
<sequence length="1125" mass="126881">MVGGNDVLSRKRSRSTVSENNQQGQDAPPRYVKRVKHTVVPLSTTVKHDLLAQYYTETVTLRQYFLLRLPKTSRLRRRKISSIGRVGPGADRTPTEEERLLGDYLDSTIVARRYSSGETDEKADLRWKQWVAFSQKGSESCTTLSDGLKGSIYTQAEIVDFVIWLLFSRETASWPKHLLCDGFRKQTGPGMQANPAAAAGTTIPGVIRVYPNEHVDALKSSPWPQLLMLLGKEGERIMIDLLVDCAIFQPVKAGRGNLYQLCGVPVHELEALSKAARDVVRDTKLKPNLSSKANASANTSGLGPKNAELRPSEICFVRSRMLYARAALNARGLVHFGLRHIHVLNRFPYRDGEDGDESAVHVMMYIFPRQFGLHNVFTSPVDRSQTTQRFQDYTLREEEIAKKFPPVVVPKSDGSSAAKKSTRHVHIPKRLRGDALRLVRRLQVLHKRCAYTELLQYYCPLPIRGNGQKEEAVQVVQSRSVSSSLRSSLKPAKGREKSKTSGPAIVENLEYSTLTDLATPISSVSAFCQAVISKVIPKDFWGTGPVQEHNQACFLKKVHHFIHLRRFESMCLHEVMQGMKVHEIEWLAPPGLRGQKSSQSDTRKRTEIFYEFLYYLFDSFLIPLIRSNFYVTESSTDKYRLFFFRHDVWRYVAEPAMAALKTKMFEEVKTEDALRILEARQLGFSQVRLLPKQTSMRPIMNLRRRTAIRGKQRVLGPSINSILGPVNSVLKLEKALNPSRLGASMFSVGDIYQRIKAFKSRLGPGPHNNLFFAKIDVQAAFDTIPQDAIIALLNQIPQHVQYALLKHVEIAMSDATGPKSVARPYKRWHITALAAAAATERNGGGVRAQPSFPDRVEQSLALKRRDTVFVDSAVRRTLKARDILALAAEHIAQNLVRIGKKYYRQKEGIPQGSVLSSMLCSWFYADLERRRLGFLLESEDCLLMRLIDDFLLITTDRGKAERFVEVMTAGVPEYGVTVNPKKSLVNFDTVVGGEPVPRPEGRDGLQEPAIFNSLTVDFSRSPGWNFKRKVINAFKIQSHLMFFDTSLNPRTTVLSNIYSAFMETATKMWAYARCMAAAGKKPARGIITETIKTLIDVAFVLLTSRARRERYPGYVCSVKKGEVSW</sequence>
<evidence type="ECO:0000256" key="7">
    <source>
        <dbReference type="ARBA" id="ARBA00022723"/>
    </source>
</evidence>
<dbReference type="InterPro" id="IPR003545">
    <property type="entry name" value="Telomerase_RT"/>
</dbReference>
<evidence type="ECO:0000256" key="14">
    <source>
        <dbReference type="SAM" id="MobiDB-lite"/>
    </source>
</evidence>
<dbReference type="KEGG" id="cthr:CTHT_0053700"/>
<dbReference type="GO" id="GO:0000781">
    <property type="term" value="C:chromosome, telomeric region"/>
    <property type="evidence" value="ECO:0007669"/>
    <property type="project" value="UniProtKB-SubCell"/>
</dbReference>
<dbReference type="GO" id="GO:0046872">
    <property type="term" value="F:metal ion binding"/>
    <property type="evidence" value="ECO:0007669"/>
    <property type="project" value="UniProtKB-KW"/>
</dbReference>
<dbReference type="OMA" id="FDTIPQE"/>
<dbReference type="RefSeq" id="XP_006695706.1">
    <property type="nucleotide sequence ID" value="XM_006695643.1"/>
</dbReference>
<dbReference type="GO" id="GO:0042162">
    <property type="term" value="F:telomeric DNA binding"/>
    <property type="evidence" value="ECO:0007669"/>
    <property type="project" value="TreeGrafter"/>
</dbReference>
<name>G0SBI5_CHATD</name>
<evidence type="ECO:0000313" key="17">
    <source>
        <dbReference type="Proteomes" id="UP000008066"/>
    </source>
</evidence>
<evidence type="ECO:0000256" key="1">
    <source>
        <dbReference type="ARBA" id="ARBA00008001"/>
    </source>
</evidence>
<dbReference type="GO" id="GO:0000333">
    <property type="term" value="C:telomerase catalytic core complex"/>
    <property type="evidence" value="ECO:0007669"/>
    <property type="project" value="TreeGrafter"/>
</dbReference>
<evidence type="ECO:0000256" key="10">
    <source>
        <dbReference type="ARBA" id="ARBA00022918"/>
    </source>
</evidence>
<dbReference type="EMBL" id="GL988045">
    <property type="protein sequence ID" value="EGS18761.1"/>
    <property type="molecule type" value="Genomic_DNA"/>
</dbReference>
<dbReference type="AlphaFoldDB" id="G0SBI5"/>
<dbReference type="PRINTS" id="PR01365">
    <property type="entry name" value="TELOMERASERT"/>
</dbReference>
<dbReference type="Pfam" id="PF00078">
    <property type="entry name" value="RVT_1"/>
    <property type="match status" value="1"/>
</dbReference>
<dbReference type="GO" id="GO:0070034">
    <property type="term" value="F:telomerase RNA binding"/>
    <property type="evidence" value="ECO:0007669"/>
    <property type="project" value="TreeGrafter"/>
</dbReference>
<evidence type="ECO:0000256" key="11">
    <source>
        <dbReference type="ARBA" id="ARBA00023242"/>
    </source>
</evidence>
<dbReference type="HOGENOM" id="CLU_001996_0_1_1"/>
<dbReference type="GO" id="GO:0003720">
    <property type="term" value="F:telomerase activity"/>
    <property type="evidence" value="ECO:0007669"/>
    <property type="project" value="InterPro"/>
</dbReference>
<dbReference type="GeneID" id="18259408"/>
<gene>
    <name evidence="16" type="ORF">CTHT_0053700</name>
</gene>
<dbReference type="SMART" id="SM00975">
    <property type="entry name" value="Telomerase_RBD"/>
    <property type="match status" value="1"/>
</dbReference>
<dbReference type="PANTHER" id="PTHR12066">
    <property type="entry name" value="TELOMERASE REVERSE TRANSCRIPTASE"/>
    <property type="match status" value="1"/>
</dbReference>
<dbReference type="EC" id="2.7.7.49" evidence="2 13"/>
<keyword evidence="17" id="KW-1185">Reference proteome</keyword>
<feature type="domain" description="Reverse transcriptase" evidence="15">
    <location>
        <begin position="671"/>
        <end position="1016"/>
    </location>
</feature>
<organism evidence="17">
    <name type="scientific">Chaetomium thermophilum (strain DSM 1495 / CBS 144.50 / IMI 039719)</name>
    <name type="common">Thermochaetoides thermophila</name>
    <dbReference type="NCBI Taxonomy" id="759272"/>
    <lineage>
        <taxon>Eukaryota</taxon>
        <taxon>Fungi</taxon>
        <taxon>Dikarya</taxon>
        <taxon>Ascomycota</taxon>
        <taxon>Pezizomycotina</taxon>
        <taxon>Sordariomycetes</taxon>
        <taxon>Sordariomycetidae</taxon>
        <taxon>Sordariales</taxon>
        <taxon>Chaetomiaceae</taxon>
        <taxon>Thermochaetoides</taxon>
    </lineage>
</organism>
<evidence type="ECO:0000256" key="13">
    <source>
        <dbReference type="RuleBase" id="RU365061"/>
    </source>
</evidence>